<feature type="compositionally biased region" description="Basic and acidic residues" evidence="1">
    <location>
        <begin position="1"/>
        <end position="25"/>
    </location>
</feature>
<sequence length="89" mass="9888">MEKSRGRVKRRADELRLRTRPDQNRSCRRPAPRSCCCSSYSLPFSYMAALLRRGLLLALPRALWQGSSSIYPAGLSAVLLGLQMGAGFS</sequence>
<protein>
    <submittedName>
        <fullName evidence="2">Uncharacterized protein</fullName>
    </submittedName>
</protein>
<gene>
    <name evidence="2" type="ORF">FQA47_010568</name>
</gene>
<organism evidence="2 3">
    <name type="scientific">Oryzias melastigma</name>
    <name type="common">Marine medaka</name>
    <dbReference type="NCBI Taxonomy" id="30732"/>
    <lineage>
        <taxon>Eukaryota</taxon>
        <taxon>Metazoa</taxon>
        <taxon>Chordata</taxon>
        <taxon>Craniata</taxon>
        <taxon>Vertebrata</taxon>
        <taxon>Euteleostomi</taxon>
        <taxon>Actinopterygii</taxon>
        <taxon>Neopterygii</taxon>
        <taxon>Teleostei</taxon>
        <taxon>Neoteleostei</taxon>
        <taxon>Acanthomorphata</taxon>
        <taxon>Ovalentaria</taxon>
        <taxon>Atherinomorphae</taxon>
        <taxon>Beloniformes</taxon>
        <taxon>Adrianichthyidae</taxon>
        <taxon>Oryziinae</taxon>
        <taxon>Oryzias</taxon>
    </lineage>
</organism>
<proteinExistence type="predicted"/>
<accession>A0A834FI96</accession>
<dbReference type="AlphaFoldDB" id="A0A834FI96"/>
<dbReference type="Proteomes" id="UP000646548">
    <property type="component" value="Unassembled WGS sequence"/>
</dbReference>
<name>A0A834FI96_ORYME</name>
<feature type="region of interest" description="Disordered" evidence="1">
    <location>
        <begin position="1"/>
        <end position="29"/>
    </location>
</feature>
<evidence type="ECO:0000256" key="1">
    <source>
        <dbReference type="SAM" id="MobiDB-lite"/>
    </source>
</evidence>
<dbReference type="EMBL" id="WKFB01000130">
    <property type="protein sequence ID" value="KAF6734597.1"/>
    <property type="molecule type" value="Genomic_DNA"/>
</dbReference>
<reference evidence="2" key="1">
    <citation type="journal article" name="BMC Genomics">
        <title>Long-read sequencing and de novo genome assembly of marine medaka (Oryzias melastigma).</title>
        <authorList>
            <person name="Liang P."/>
            <person name="Saqib H.S.A."/>
            <person name="Ni X."/>
            <person name="Shen Y."/>
        </authorList>
    </citation>
    <scope>NUCLEOTIDE SEQUENCE</scope>
    <source>
        <strain evidence="2">Bigg-433</strain>
    </source>
</reference>
<comment type="caution">
    <text evidence="2">The sequence shown here is derived from an EMBL/GenBank/DDBJ whole genome shotgun (WGS) entry which is preliminary data.</text>
</comment>
<evidence type="ECO:0000313" key="2">
    <source>
        <dbReference type="EMBL" id="KAF6734597.1"/>
    </source>
</evidence>
<evidence type="ECO:0000313" key="3">
    <source>
        <dbReference type="Proteomes" id="UP000646548"/>
    </source>
</evidence>